<accession>A0A9D2WRH0</accession>
<dbReference type="PROSITE" id="PS51379">
    <property type="entry name" value="4FE4S_FER_2"/>
    <property type="match status" value="2"/>
</dbReference>
<dbReference type="Pfam" id="PF12838">
    <property type="entry name" value="Fer4_7"/>
    <property type="match status" value="1"/>
</dbReference>
<dbReference type="InterPro" id="IPR017896">
    <property type="entry name" value="4Fe4S_Fe-S-bd"/>
</dbReference>
<evidence type="ECO:0000313" key="6">
    <source>
        <dbReference type="EMBL" id="KAF1085775.1"/>
    </source>
</evidence>
<keyword evidence="1" id="KW-0004">4Fe-4S</keyword>
<gene>
    <name evidence="6" type="ORF">SPSYN_01923</name>
</gene>
<evidence type="ECO:0000259" key="5">
    <source>
        <dbReference type="PROSITE" id="PS51379"/>
    </source>
</evidence>
<dbReference type="PROSITE" id="PS00198">
    <property type="entry name" value="4FE4S_FER_1"/>
    <property type="match status" value="1"/>
</dbReference>
<keyword evidence="4" id="KW-0411">Iron-sulfur</keyword>
<dbReference type="Proteomes" id="UP000798488">
    <property type="component" value="Unassembled WGS sequence"/>
</dbReference>
<keyword evidence="7" id="KW-1185">Reference proteome</keyword>
<name>A0A9D2WRH0_9FIRM</name>
<feature type="domain" description="4Fe-4S ferredoxin-type" evidence="5">
    <location>
        <begin position="21"/>
        <end position="50"/>
    </location>
</feature>
<dbReference type="InterPro" id="IPR017900">
    <property type="entry name" value="4Fe4S_Fe_S_CS"/>
</dbReference>
<dbReference type="AlphaFoldDB" id="A0A9D2WRH0"/>
<comment type="caution">
    <text evidence="6">The sequence shown here is derived from an EMBL/GenBank/DDBJ whole genome shotgun (WGS) entry which is preliminary data.</text>
</comment>
<dbReference type="SUPFAM" id="SSF54862">
    <property type="entry name" value="4Fe-4S ferredoxins"/>
    <property type="match status" value="1"/>
</dbReference>
<dbReference type="PANTHER" id="PTHR43687">
    <property type="entry name" value="ADENYLYLSULFATE REDUCTASE, BETA SUBUNIT"/>
    <property type="match status" value="1"/>
</dbReference>
<feature type="domain" description="4Fe-4S ferredoxin-type" evidence="5">
    <location>
        <begin position="1"/>
        <end position="20"/>
    </location>
</feature>
<evidence type="ECO:0000256" key="3">
    <source>
        <dbReference type="ARBA" id="ARBA00023004"/>
    </source>
</evidence>
<evidence type="ECO:0000256" key="2">
    <source>
        <dbReference type="ARBA" id="ARBA00022723"/>
    </source>
</evidence>
<dbReference type="Gene3D" id="3.30.70.20">
    <property type="match status" value="1"/>
</dbReference>
<dbReference type="InterPro" id="IPR050572">
    <property type="entry name" value="Fe-S_Ferredoxin"/>
</dbReference>
<keyword evidence="3" id="KW-0408">Iron</keyword>
<proteinExistence type="predicted"/>
<protein>
    <submittedName>
        <fullName evidence="6">Ferredoxin</fullName>
    </submittedName>
</protein>
<evidence type="ECO:0000256" key="4">
    <source>
        <dbReference type="ARBA" id="ARBA00023014"/>
    </source>
</evidence>
<keyword evidence="2" id="KW-0479">Metal-binding</keyword>
<dbReference type="EMBL" id="LSRS01000003">
    <property type="protein sequence ID" value="KAF1085775.1"/>
    <property type="molecule type" value="Genomic_DNA"/>
</dbReference>
<dbReference type="GO" id="GO:0051539">
    <property type="term" value="F:4 iron, 4 sulfur cluster binding"/>
    <property type="evidence" value="ECO:0007669"/>
    <property type="project" value="UniProtKB-KW"/>
</dbReference>
<sequence length="79" mass="8375">MGCGACVEVCTYGALVLNKAKRVEVNPVLCKGCGLCNTKCPPGAISLKHFTDQEINSEIDVVIHEADILKEIDAAADEV</sequence>
<reference evidence="6" key="1">
    <citation type="submission" date="2016-02" db="EMBL/GenBank/DDBJ databases">
        <title>Draft Genome Sequence of Sporotomaculum syntrophicum Strain FB, a Syntrophic Benzoate Degrader.</title>
        <authorList>
            <person name="Nobu M.K."/>
            <person name="Narihiro T."/>
            <person name="Qiu Y.-L."/>
            <person name="Ohashi A."/>
            <person name="Liu W.-T."/>
            <person name="Yuji S."/>
        </authorList>
    </citation>
    <scope>NUCLEOTIDE SEQUENCE</scope>
    <source>
        <strain evidence="6">FB</strain>
    </source>
</reference>
<evidence type="ECO:0000256" key="1">
    <source>
        <dbReference type="ARBA" id="ARBA00022485"/>
    </source>
</evidence>
<organism evidence="6 7">
    <name type="scientific">Sporotomaculum syntrophicum</name>
    <dbReference type="NCBI Taxonomy" id="182264"/>
    <lineage>
        <taxon>Bacteria</taxon>
        <taxon>Bacillati</taxon>
        <taxon>Bacillota</taxon>
        <taxon>Clostridia</taxon>
        <taxon>Eubacteriales</taxon>
        <taxon>Desulfallaceae</taxon>
        <taxon>Sporotomaculum</taxon>
    </lineage>
</organism>
<dbReference type="PANTHER" id="PTHR43687:SF1">
    <property type="entry name" value="FERREDOXIN III"/>
    <property type="match status" value="1"/>
</dbReference>
<dbReference type="GO" id="GO:0046872">
    <property type="term" value="F:metal ion binding"/>
    <property type="evidence" value="ECO:0007669"/>
    <property type="project" value="UniProtKB-KW"/>
</dbReference>
<evidence type="ECO:0000313" key="7">
    <source>
        <dbReference type="Proteomes" id="UP000798488"/>
    </source>
</evidence>